<evidence type="ECO:0000313" key="3">
    <source>
        <dbReference type="Proteomes" id="UP001162131"/>
    </source>
</evidence>
<name>A0AAU9J553_9CILI</name>
<sequence>MRARINSLAQELGDSKCISNLKEKRRNQRTYTNTNPPEKSKLNEVIEEWEVLKTQLRDRSTDPDIKKSESYSPGKSAGSFIDMIRHSSETKNSSRDKPVNAGKILFGRKKHCNHNQLLVSHDEELLMKLLHFQDEMLNKKPRNITKASEPLSPQSKMVKKQLSSRNLRETSFSPPKGKQKQERSFLLKTMRA</sequence>
<evidence type="ECO:0000256" key="1">
    <source>
        <dbReference type="SAM" id="MobiDB-lite"/>
    </source>
</evidence>
<feature type="region of interest" description="Disordered" evidence="1">
    <location>
        <begin position="144"/>
        <end position="192"/>
    </location>
</feature>
<organism evidence="2 3">
    <name type="scientific">Blepharisma stoltei</name>
    <dbReference type="NCBI Taxonomy" id="1481888"/>
    <lineage>
        <taxon>Eukaryota</taxon>
        <taxon>Sar</taxon>
        <taxon>Alveolata</taxon>
        <taxon>Ciliophora</taxon>
        <taxon>Postciliodesmatophora</taxon>
        <taxon>Heterotrichea</taxon>
        <taxon>Heterotrichida</taxon>
        <taxon>Blepharismidae</taxon>
        <taxon>Blepharisma</taxon>
    </lineage>
</organism>
<reference evidence="2" key="1">
    <citation type="submission" date="2021-09" db="EMBL/GenBank/DDBJ databases">
        <authorList>
            <consortium name="AG Swart"/>
            <person name="Singh M."/>
            <person name="Singh A."/>
            <person name="Seah K."/>
            <person name="Emmerich C."/>
        </authorList>
    </citation>
    <scope>NUCLEOTIDE SEQUENCE</scope>
    <source>
        <strain evidence="2">ATCC30299</strain>
    </source>
</reference>
<accession>A0AAU9J553</accession>
<feature type="region of interest" description="Disordered" evidence="1">
    <location>
        <begin position="58"/>
        <end position="80"/>
    </location>
</feature>
<feature type="compositionally biased region" description="Polar residues" evidence="1">
    <location>
        <begin position="151"/>
        <end position="173"/>
    </location>
</feature>
<protein>
    <submittedName>
        <fullName evidence="2">Uncharacterized protein</fullName>
    </submittedName>
</protein>
<proteinExistence type="predicted"/>
<feature type="compositionally biased region" description="Basic and acidic residues" evidence="1">
    <location>
        <begin position="58"/>
        <end position="69"/>
    </location>
</feature>
<comment type="caution">
    <text evidence="2">The sequence shown here is derived from an EMBL/GenBank/DDBJ whole genome shotgun (WGS) entry which is preliminary data.</text>
</comment>
<evidence type="ECO:0000313" key="2">
    <source>
        <dbReference type="EMBL" id="CAG9319077.1"/>
    </source>
</evidence>
<dbReference type="Proteomes" id="UP001162131">
    <property type="component" value="Unassembled WGS sequence"/>
</dbReference>
<keyword evidence="3" id="KW-1185">Reference proteome</keyword>
<dbReference type="EMBL" id="CAJZBQ010000021">
    <property type="protein sequence ID" value="CAG9319077.1"/>
    <property type="molecule type" value="Genomic_DNA"/>
</dbReference>
<dbReference type="AlphaFoldDB" id="A0AAU9J553"/>
<gene>
    <name evidence="2" type="ORF">BSTOLATCC_MIC22427</name>
</gene>